<keyword evidence="6" id="KW-1185">Reference proteome</keyword>
<keyword evidence="4 5" id="KW-0808">Transferase</keyword>
<dbReference type="InterPro" id="IPR009061">
    <property type="entry name" value="DNA-bd_dom_put_sf"/>
</dbReference>
<evidence type="ECO:0000313" key="6">
    <source>
        <dbReference type="Proteomes" id="UP000271469"/>
    </source>
</evidence>
<comment type="similarity">
    <text evidence="2">Belongs to the citrate synthase family.</text>
</comment>
<accession>A0A3G8JN17</accession>
<protein>
    <recommendedName>
        <fullName evidence="3">citrate synthase (unknown stereospecificity)</fullName>
        <ecNumber evidence="3">2.3.3.16</ecNumber>
    </recommendedName>
</protein>
<keyword evidence="5" id="KW-0012">Acyltransferase</keyword>
<dbReference type="PANTHER" id="PTHR11739:SF4">
    <property type="entry name" value="CITRATE SYNTHASE, PEROXISOMAL"/>
    <property type="match status" value="1"/>
</dbReference>
<dbReference type="UniPathway" id="UPA00223"/>
<dbReference type="SUPFAM" id="SSF46955">
    <property type="entry name" value="Putative DNA-binding domain"/>
    <property type="match status" value="1"/>
</dbReference>
<dbReference type="Gene3D" id="1.10.230.10">
    <property type="entry name" value="Cytochrome P450-Terp, domain 2"/>
    <property type="match status" value="1"/>
</dbReference>
<dbReference type="GO" id="GO:0005975">
    <property type="term" value="P:carbohydrate metabolic process"/>
    <property type="evidence" value="ECO:0007669"/>
    <property type="project" value="TreeGrafter"/>
</dbReference>
<dbReference type="InterPro" id="IPR016142">
    <property type="entry name" value="Citrate_synth-like_lrg_a-sub"/>
</dbReference>
<dbReference type="RefSeq" id="WP_124708973.1">
    <property type="nucleotide sequence ID" value="NZ_CP033972.1"/>
</dbReference>
<dbReference type="Pfam" id="PF00285">
    <property type="entry name" value="Citrate_synt"/>
    <property type="match status" value="1"/>
</dbReference>
<dbReference type="InterPro" id="IPR016143">
    <property type="entry name" value="Citrate_synth-like_sm_a-sub"/>
</dbReference>
<reference evidence="5 6" key="1">
    <citation type="submission" date="2018-11" db="EMBL/GenBank/DDBJ databases">
        <title>Gordonia insulae sp. nov., isolated from an island soil.</title>
        <authorList>
            <person name="Kim Y.S."/>
            <person name="Kim S.B."/>
        </authorList>
    </citation>
    <scope>NUCLEOTIDE SEQUENCE [LARGE SCALE GENOMIC DNA]</scope>
    <source>
        <strain evidence="5 6">MMS17-SY073</strain>
    </source>
</reference>
<dbReference type="EMBL" id="CP033972">
    <property type="protein sequence ID" value="AZG46474.1"/>
    <property type="molecule type" value="Genomic_DNA"/>
</dbReference>
<evidence type="ECO:0000313" key="5">
    <source>
        <dbReference type="EMBL" id="AZG46474.1"/>
    </source>
</evidence>
<evidence type="ECO:0000256" key="4">
    <source>
        <dbReference type="ARBA" id="ARBA00022679"/>
    </source>
</evidence>
<dbReference type="AlphaFoldDB" id="A0A3G8JN17"/>
<dbReference type="InterPro" id="IPR036969">
    <property type="entry name" value="Citrate_synthase_sf"/>
</dbReference>
<dbReference type="OrthoDB" id="9800864at2"/>
<dbReference type="InterPro" id="IPR002020">
    <property type="entry name" value="Citrate_synthase"/>
</dbReference>
<comment type="pathway">
    <text evidence="1">Carbohydrate metabolism; tricarboxylic acid cycle.</text>
</comment>
<evidence type="ECO:0000256" key="1">
    <source>
        <dbReference type="ARBA" id="ARBA00005163"/>
    </source>
</evidence>
<dbReference type="Gene3D" id="1.10.580.10">
    <property type="entry name" value="Citrate Synthase, domain 1"/>
    <property type="match status" value="1"/>
</dbReference>
<name>A0A3G8JN17_9ACTN</name>
<proteinExistence type="inferred from homology"/>
<dbReference type="GO" id="GO:0006099">
    <property type="term" value="P:tricarboxylic acid cycle"/>
    <property type="evidence" value="ECO:0007669"/>
    <property type="project" value="UniProtKB-UniPathway"/>
</dbReference>
<gene>
    <name evidence="5" type="primary">citZ</name>
    <name evidence="5" type="ORF">D7316_03075</name>
</gene>
<sequence>MARAHTRRFPKPIHHDGRDYLRTDQVARLLGVKVATVYAYVSRGRMTSVRIDGVDGSVFAVDEVEAIVAGRPRRAPAGVVERIHTRLTLLHDDRLFFRGRDAVDLAGRSSFEEVANLLWDSDISWLSAPTDASVRTAIRAAGGPHARGLDLIRLTVDVLGARDQGRHQRDPSTVAVTASTVIAAAVDVLGDGDDPGTASIAARLWPCLTTEPPTARKVAVLGAALILLADHDLSAGAIAARVAASARGSVYAVLGAGLGAFDGPVHGGATTLAHRFLEGALADPAAAVAEQLYLGNPIPGTGHVVYRDHDPRAEFLVEMLRRSGGGDRRVLPAVDEIRRRLSGTSFINSDLALAAIALRYRMRPDAAETIFALARMVGWVAHAIEEFGERQLRFRPEGVYTGIRPGTR</sequence>
<dbReference type="PANTHER" id="PTHR11739">
    <property type="entry name" value="CITRATE SYNTHASE"/>
    <property type="match status" value="1"/>
</dbReference>
<evidence type="ECO:0000256" key="3">
    <source>
        <dbReference type="ARBA" id="ARBA00012972"/>
    </source>
</evidence>
<dbReference type="Proteomes" id="UP000271469">
    <property type="component" value="Chromosome"/>
</dbReference>
<dbReference type="EC" id="2.3.3.16" evidence="3"/>
<dbReference type="SUPFAM" id="SSF48256">
    <property type="entry name" value="Citrate synthase"/>
    <property type="match status" value="1"/>
</dbReference>
<organism evidence="5 6">
    <name type="scientific">Gordonia insulae</name>
    <dbReference type="NCBI Taxonomy" id="2420509"/>
    <lineage>
        <taxon>Bacteria</taxon>
        <taxon>Bacillati</taxon>
        <taxon>Actinomycetota</taxon>
        <taxon>Actinomycetes</taxon>
        <taxon>Mycobacteriales</taxon>
        <taxon>Gordoniaceae</taxon>
        <taxon>Gordonia</taxon>
    </lineage>
</organism>
<dbReference type="GO" id="GO:0036440">
    <property type="term" value="F:citrate synthase activity"/>
    <property type="evidence" value="ECO:0007669"/>
    <property type="project" value="UniProtKB-EC"/>
</dbReference>
<dbReference type="KEGG" id="gom:D7316_03075"/>
<evidence type="ECO:0000256" key="2">
    <source>
        <dbReference type="ARBA" id="ARBA00010566"/>
    </source>
</evidence>
<dbReference type="GO" id="GO:0005829">
    <property type="term" value="C:cytosol"/>
    <property type="evidence" value="ECO:0007669"/>
    <property type="project" value="TreeGrafter"/>
</dbReference>